<sequence>MARETVLIDHVKRLEIEEERLPIFEALILLEEVNKQTILNKSIGSCRIRIYNHKNHLLHSMELQFPLKDAIEEIISGQYQIVRSKKKTTKSKAAIRTKKAIKYGEPNRSTKGKLLSLIPTIKRVWFIVVIVFSLFIGISVMWPHFITKVDQKEITTTEEQEWAKLIEAQAYLQAATEYPEKRHELIDYLTEQQEFTWLKEINEYYPTADAQFDLAFFEKNWEVVIETSPENLSDKRKVMLAFAYIELEQLAEAEILNKYLESEELSRKLDQNYLQKGLFFFKQKKIAETTKHLELIQEEEVKKILQTYIEQASIIIDFIELYQQNEDPGNQLLWEQRLEMIGQSDINDRE</sequence>
<organism evidence="1 2">
    <name type="scientific">Enterococcus hirae</name>
    <dbReference type="NCBI Taxonomy" id="1354"/>
    <lineage>
        <taxon>Bacteria</taxon>
        <taxon>Bacillati</taxon>
        <taxon>Bacillota</taxon>
        <taxon>Bacilli</taxon>
        <taxon>Lactobacillales</taxon>
        <taxon>Enterococcaceae</taxon>
        <taxon>Enterococcus</taxon>
    </lineage>
</organism>
<dbReference type="RefSeq" id="WP_010738407.1">
    <property type="nucleotide sequence ID" value="NZ_CABEEP010000001.1"/>
</dbReference>
<reference evidence="1 2" key="1">
    <citation type="submission" date="2019-05" db="EMBL/GenBank/DDBJ databases">
        <authorList>
            <consortium name="Pathogen Informatics"/>
        </authorList>
    </citation>
    <scope>NUCLEOTIDE SEQUENCE [LARGE SCALE GENOMIC DNA]</scope>
    <source>
        <strain evidence="1 2">NCTC12204</strain>
    </source>
</reference>
<proteinExistence type="predicted"/>
<name>A0A7Z9AUF9_ENTHR</name>
<dbReference type="AlphaFoldDB" id="A0A7Z9AUF9"/>
<gene>
    <name evidence="1" type="ORF">NCTC12204_00533</name>
</gene>
<dbReference type="EMBL" id="CABEEP010000001">
    <property type="protein sequence ID" value="VTQ60070.1"/>
    <property type="molecule type" value="Genomic_DNA"/>
</dbReference>
<comment type="caution">
    <text evidence="1">The sequence shown here is derived from an EMBL/GenBank/DDBJ whole genome shotgun (WGS) entry which is preliminary data.</text>
</comment>
<evidence type="ECO:0000313" key="1">
    <source>
        <dbReference type="EMBL" id="VTQ60070.1"/>
    </source>
</evidence>
<protein>
    <submittedName>
        <fullName evidence="1">Uncharacterized protein</fullName>
    </submittedName>
</protein>
<evidence type="ECO:0000313" key="2">
    <source>
        <dbReference type="Proteomes" id="UP000352698"/>
    </source>
</evidence>
<accession>A0A7Z9AUF9</accession>
<dbReference type="Proteomes" id="UP000352698">
    <property type="component" value="Unassembled WGS sequence"/>
</dbReference>